<dbReference type="FunFam" id="3.90.1420.10:FF:000011">
    <property type="entry name" value="Plastid transcriptionally active 14"/>
    <property type="match status" value="1"/>
</dbReference>
<dbReference type="InterPro" id="IPR050600">
    <property type="entry name" value="SETD3_SETD6_MTase"/>
</dbReference>
<dbReference type="AlphaFoldDB" id="A0A0D2Q6C3"/>
<dbReference type="GO" id="GO:0016279">
    <property type="term" value="F:protein-lysine N-methyltransferase activity"/>
    <property type="evidence" value="ECO:0007669"/>
    <property type="project" value="TreeGrafter"/>
</dbReference>
<evidence type="ECO:0000256" key="2">
    <source>
        <dbReference type="ARBA" id="ARBA00022679"/>
    </source>
</evidence>
<dbReference type="GO" id="GO:0009658">
    <property type="term" value="P:chloroplast organization"/>
    <property type="evidence" value="ECO:0007669"/>
    <property type="project" value="TreeGrafter"/>
</dbReference>
<proteinExistence type="predicted"/>
<keyword evidence="6" id="KW-1185">Reference proteome</keyword>
<dbReference type="Pfam" id="PF09273">
    <property type="entry name" value="Rubis-subs-bind"/>
    <property type="match status" value="1"/>
</dbReference>
<keyword evidence="2" id="KW-0808">Transferase</keyword>
<dbReference type="GO" id="GO:0009534">
    <property type="term" value="C:chloroplast thylakoid"/>
    <property type="evidence" value="ECO:0007669"/>
    <property type="project" value="TreeGrafter"/>
</dbReference>
<keyword evidence="1" id="KW-0489">Methyltransferase</keyword>
<evidence type="ECO:0000313" key="5">
    <source>
        <dbReference type="EMBL" id="KJB53822.1"/>
    </source>
</evidence>
<dbReference type="PANTHER" id="PTHR13271:SF54">
    <property type="entry name" value="PROTEIN PLASTID TRANSCRIPTIONALLY ACTIVE 14"/>
    <property type="match status" value="1"/>
</dbReference>
<dbReference type="PROSITE" id="PS50280">
    <property type="entry name" value="SET"/>
    <property type="match status" value="1"/>
</dbReference>
<evidence type="ECO:0000259" key="4">
    <source>
        <dbReference type="PROSITE" id="PS50280"/>
    </source>
</evidence>
<dbReference type="EMBL" id="CM001748">
    <property type="protein sequence ID" value="KJB53822.1"/>
    <property type="molecule type" value="Genomic_DNA"/>
</dbReference>
<dbReference type="PANTHER" id="PTHR13271">
    <property type="entry name" value="UNCHARACTERIZED PUTATIVE METHYLTRANSFERASE"/>
    <property type="match status" value="1"/>
</dbReference>
<dbReference type="GO" id="GO:0000427">
    <property type="term" value="C:plastid-encoded plastid RNA polymerase complex"/>
    <property type="evidence" value="ECO:0007669"/>
    <property type="project" value="TreeGrafter"/>
</dbReference>
<protein>
    <recommendedName>
        <fullName evidence="4">SET domain-containing protein</fullName>
    </recommendedName>
</protein>
<sequence>MRAYGIEFKEGPDGFGVYASKDVEPLRRARVIMEIPLELMLTIRQKLPWMFFPDIVPLGHPIFDIINSTNPETDWDLRLACLLLYAFDKEDNFWQLYGDFLPSADECTSLLLATEDDLSQLQDPDLVSTMKNQQLRALEFWEKNWHSGVPLKIKRLARDPERFIWAVSIAQSRCINMQVRIGALVQDANMLIPYADMLNHSFQPNCFLHWRFKDRMVEVMINAGQRIRKGEEMTINYMNGQQNQMLMQRYGFSSSVNPWDSIPFSGNAHVHLDSFLSVFNISGLPGEYYHNNKGDNFVDGAVIAAARTLPTWSDGDVPLIPSMERKAVKELQEECQQILAQFPTTSAQDQKLLESMPEARRTLETAIKYRLHRKLFIEKVIEALDIYQERILF</sequence>
<dbReference type="GO" id="GO:0010027">
    <property type="term" value="P:thylakoid membrane organization"/>
    <property type="evidence" value="ECO:0007669"/>
    <property type="project" value="TreeGrafter"/>
</dbReference>
<dbReference type="GO" id="GO:0032259">
    <property type="term" value="P:methylation"/>
    <property type="evidence" value="ECO:0007669"/>
    <property type="project" value="UniProtKB-KW"/>
</dbReference>
<evidence type="ECO:0000313" key="6">
    <source>
        <dbReference type="Proteomes" id="UP000032304"/>
    </source>
</evidence>
<dbReference type="InterPro" id="IPR046341">
    <property type="entry name" value="SET_dom_sf"/>
</dbReference>
<name>A0A0D2Q6C3_GOSRA</name>
<dbReference type="Proteomes" id="UP000032304">
    <property type="component" value="Chromosome 9"/>
</dbReference>
<feature type="domain" description="SET" evidence="4">
    <location>
        <begin position="4"/>
        <end position="238"/>
    </location>
</feature>
<dbReference type="CDD" id="cd10527">
    <property type="entry name" value="SET_LSMT"/>
    <property type="match status" value="1"/>
</dbReference>
<dbReference type="InterPro" id="IPR001214">
    <property type="entry name" value="SET_dom"/>
</dbReference>
<dbReference type="SUPFAM" id="SSF82199">
    <property type="entry name" value="SET domain"/>
    <property type="match status" value="1"/>
</dbReference>
<dbReference type="Gene3D" id="3.90.1420.10">
    <property type="entry name" value="Rubisco LSMT, substrate-binding domain"/>
    <property type="match status" value="1"/>
</dbReference>
<dbReference type="Gene3D" id="3.90.1410.10">
    <property type="entry name" value="set domain protein methyltransferase, domain 1"/>
    <property type="match status" value="1"/>
</dbReference>
<evidence type="ECO:0000256" key="3">
    <source>
        <dbReference type="ARBA" id="ARBA00022691"/>
    </source>
</evidence>
<dbReference type="Pfam" id="PF00856">
    <property type="entry name" value="SET"/>
    <property type="match status" value="1"/>
</dbReference>
<gene>
    <name evidence="5" type="ORF">B456_009G012700</name>
</gene>
<reference evidence="5 6" key="1">
    <citation type="journal article" date="2012" name="Nature">
        <title>Repeated polyploidization of Gossypium genomes and the evolution of spinnable cotton fibres.</title>
        <authorList>
            <person name="Paterson A.H."/>
            <person name="Wendel J.F."/>
            <person name="Gundlach H."/>
            <person name="Guo H."/>
            <person name="Jenkins J."/>
            <person name="Jin D."/>
            <person name="Llewellyn D."/>
            <person name="Showmaker K.C."/>
            <person name="Shu S."/>
            <person name="Udall J."/>
            <person name="Yoo M.J."/>
            <person name="Byers R."/>
            <person name="Chen W."/>
            <person name="Doron-Faigenboim A."/>
            <person name="Duke M.V."/>
            <person name="Gong L."/>
            <person name="Grimwood J."/>
            <person name="Grover C."/>
            <person name="Grupp K."/>
            <person name="Hu G."/>
            <person name="Lee T.H."/>
            <person name="Li J."/>
            <person name="Lin L."/>
            <person name="Liu T."/>
            <person name="Marler B.S."/>
            <person name="Page J.T."/>
            <person name="Roberts A.W."/>
            <person name="Romanel E."/>
            <person name="Sanders W.S."/>
            <person name="Szadkowski E."/>
            <person name="Tan X."/>
            <person name="Tang H."/>
            <person name="Xu C."/>
            <person name="Wang J."/>
            <person name="Wang Z."/>
            <person name="Zhang D."/>
            <person name="Zhang L."/>
            <person name="Ashrafi H."/>
            <person name="Bedon F."/>
            <person name="Bowers J.E."/>
            <person name="Brubaker C.L."/>
            <person name="Chee P.W."/>
            <person name="Das S."/>
            <person name="Gingle A.R."/>
            <person name="Haigler C.H."/>
            <person name="Harker D."/>
            <person name="Hoffmann L.V."/>
            <person name="Hovav R."/>
            <person name="Jones D.C."/>
            <person name="Lemke C."/>
            <person name="Mansoor S."/>
            <person name="ur Rahman M."/>
            <person name="Rainville L.N."/>
            <person name="Rambani A."/>
            <person name="Reddy U.K."/>
            <person name="Rong J.K."/>
            <person name="Saranga Y."/>
            <person name="Scheffler B.E."/>
            <person name="Scheffler J.A."/>
            <person name="Stelly D.M."/>
            <person name="Triplett B.A."/>
            <person name="Van Deynze A."/>
            <person name="Vaslin M.F."/>
            <person name="Waghmare V.N."/>
            <person name="Walford S.A."/>
            <person name="Wright R.J."/>
            <person name="Zaki E.A."/>
            <person name="Zhang T."/>
            <person name="Dennis E.S."/>
            <person name="Mayer K.F."/>
            <person name="Peterson D.G."/>
            <person name="Rokhsar D.S."/>
            <person name="Wang X."/>
            <person name="Schmutz J."/>
        </authorList>
    </citation>
    <scope>NUCLEOTIDE SEQUENCE [LARGE SCALE GENOMIC DNA]</scope>
</reference>
<dbReference type="GO" id="GO:0042793">
    <property type="term" value="P:plastid transcription"/>
    <property type="evidence" value="ECO:0007669"/>
    <property type="project" value="TreeGrafter"/>
</dbReference>
<evidence type="ECO:0000256" key="1">
    <source>
        <dbReference type="ARBA" id="ARBA00022603"/>
    </source>
</evidence>
<organism evidence="5 6">
    <name type="scientific">Gossypium raimondii</name>
    <name type="common">Peruvian cotton</name>
    <name type="synonym">Gossypium klotzschianum subsp. raimondii</name>
    <dbReference type="NCBI Taxonomy" id="29730"/>
    <lineage>
        <taxon>Eukaryota</taxon>
        <taxon>Viridiplantae</taxon>
        <taxon>Streptophyta</taxon>
        <taxon>Embryophyta</taxon>
        <taxon>Tracheophyta</taxon>
        <taxon>Spermatophyta</taxon>
        <taxon>Magnoliopsida</taxon>
        <taxon>eudicotyledons</taxon>
        <taxon>Gunneridae</taxon>
        <taxon>Pentapetalae</taxon>
        <taxon>rosids</taxon>
        <taxon>malvids</taxon>
        <taxon>Malvales</taxon>
        <taxon>Malvaceae</taxon>
        <taxon>Malvoideae</taxon>
        <taxon>Gossypium</taxon>
    </lineage>
</organism>
<keyword evidence="3" id="KW-0949">S-adenosyl-L-methionine</keyword>
<dbReference type="Gramene" id="KJB53822">
    <property type="protein sequence ID" value="KJB53822"/>
    <property type="gene ID" value="B456_009G012700"/>
</dbReference>
<accession>A0A0D2Q6C3</accession>
<dbReference type="InterPro" id="IPR015353">
    <property type="entry name" value="Rubisco_LSMT_subst-bd"/>
</dbReference>
<dbReference type="OMA" id="SSANPWD"/>
<dbReference type="InterPro" id="IPR036464">
    <property type="entry name" value="Rubisco_LSMT_subst-bd_sf"/>
</dbReference>
<dbReference type="FunFam" id="3.90.1410.10:FF:000010">
    <property type="entry name" value="Protein PLASTID TRANSCRIPTIONALLY ACTIVE 14"/>
    <property type="match status" value="1"/>
</dbReference>
<dbReference type="SUPFAM" id="SSF81822">
    <property type="entry name" value="RuBisCo LSMT C-terminal, substrate-binding domain"/>
    <property type="match status" value="1"/>
</dbReference>